<dbReference type="PANTHER" id="PTHR40088:SF2">
    <property type="entry name" value="SECRETED SUGAR HYDROLASE"/>
    <property type="match status" value="1"/>
</dbReference>
<evidence type="ECO:0000313" key="9">
    <source>
        <dbReference type="Proteomes" id="UP000501802"/>
    </source>
</evidence>
<proteinExistence type="predicted"/>
<feature type="region of interest" description="Disordered" evidence="4">
    <location>
        <begin position="26"/>
        <end position="61"/>
    </location>
</feature>
<dbReference type="InterPro" id="IPR006626">
    <property type="entry name" value="PbH1"/>
</dbReference>
<protein>
    <submittedName>
        <fullName evidence="8">DUF1565 domain-containing protein</fullName>
    </submittedName>
</protein>
<name>A0A6G9AKC2_9BACT</name>
<dbReference type="InterPro" id="IPR011050">
    <property type="entry name" value="Pectin_lyase_fold/virulence"/>
</dbReference>
<feature type="domain" description="DUF1565" evidence="6">
    <location>
        <begin position="73"/>
        <end position="112"/>
    </location>
</feature>
<dbReference type="SMART" id="SM00710">
    <property type="entry name" value="PbH1"/>
    <property type="match status" value="7"/>
</dbReference>
<evidence type="ECO:0000259" key="7">
    <source>
        <dbReference type="Pfam" id="PF13229"/>
    </source>
</evidence>
<dbReference type="RefSeq" id="WP_167206943.1">
    <property type="nucleotide sequence ID" value="NZ_CP050063.1"/>
</dbReference>
<comment type="subcellular location">
    <subcellularLocation>
        <location evidence="1">Secreted</location>
    </subcellularLocation>
</comment>
<evidence type="ECO:0000256" key="2">
    <source>
        <dbReference type="ARBA" id="ARBA00022525"/>
    </source>
</evidence>
<dbReference type="Gene3D" id="2.160.20.10">
    <property type="entry name" value="Single-stranded right-handed beta-helix, Pectin lyase-like"/>
    <property type="match status" value="1"/>
</dbReference>
<dbReference type="Proteomes" id="UP000501802">
    <property type="component" value="Chromosome"/>
</dbReference>
<sequence>MRSNLQLLTVFVIALFSLAQCKKAEDTPSPVVITPPGSTTSTPGSDTSTSPTTSGFACNESNPTPRTWYVALNGSDANEGTLGKPLKTIQKAVDSAKPGDAVELRDGTHESQEIKIRTCNLTLRSYPGEWAIIKAVTNIEDITSVLWYREPTITGGLIENLEIVGGYLYGIKLENNWEDGAPVRRAVSDLTIRNCRIHDTGRDCIKIVPGCANIQVLNCEIHHSGVGPANVTADNAEGIDNVNGSRMIVRHCYFHDIATNGLYAKGGAKNCIIENNLIINCGELGVAAGNTDTDEEWFDKDNTDYTESFDIIIRNNIIVNAKWGGVGLFAALRPQVVNNTFVNVASETYGALYISRGETYVGPNGALRTPPCRDVKILNNIFVQAQAGDRAMIRIRYNDDDLAESLTGTNQIDYNRYFRTGKSAIYENRQTSDLTFAQWKSATKFDAHSTEGDPKLNGQYHLQAGSPCLKAGLSMAIVTTDYDGNNRFANPDLGADEAGGTALLVPPPASVIGTGLK</sequence>
<dbReference type="GO" id="GO:0016837">
    <property type="term" value="F:carbon-oxygen lyase activity, acting on polysaccharides"/>
    <property type="evidence" value="ECO:0007669"/>
    <property type="project" value="TreeGrafter"/>
</dbReference>
<feature type="chain" id="PRO_5026012660" evidence="5">
    <location>
        <begin position="20"/>
        <end position="517"/>
    </location>
</feature>
<keyword evidence="3 5" id="KW-0732">Signal</keyword>
<feature type="compositionally biased region" description="Low complexity" evidence="4">
    <location>
        <begin position="27"/>
        <end position="55"/>
    </location>
</feature>
<accession>A0A6G9AKC2</accession>
<dbReference type="AlphaFoldDB" id="A0A6G9AKC2"/>
<evidence type="ECO:0000256" key="1">
    <source>
        <dbReference type="ARBA" id="ARBA00004613"/>
    </source>
</evidence>
<dbReference type="PANTHER" id="PTHR40088">
    <property type="entry name" value="PECTATE LYASE (EUROFUNG)"/>
    <property type="match status" value="1"/>
</dbReference>
<dbReference type="Pfam" id="PF07602">
    <property type="entry name" value="DUF1565"/>
    <property type="match status" value="1"/>
</dbReference>
<dbReference type="InterPro" id="IPR039448">
    <property type="entry name" value="Beta_helix"/>
</dbReference>
<dbReference type="EMBL" id="CP050063">
    <property type="protein sequence ID" value="QIP12643.1"/>
    <property type="molecule type" value="Genomic_DNA"/>
</dbReference>
<keyword evidence="2" id="KW-0964">Secreted</keyword>
<feature type="domain" description="Right handed beta helix" evidence="7">
    <location>
        <begin position="231"/>
        <end position="360"/>
    </location>
</feature>
<reference evidence="8 9" key="1">
    <citation type="submission" date="2020-03" db="EMBL/GenBank/DDBJ databases">
        <authorList>
            <person name="Kim M.K."/>
        </authorList>
    </citation>
    <scope>NUCLEOTIDE SEQUENCE [LARGE SCALE GENOMIC DNA]</scope>
    <source>
        <strain evidence="8 9">BT328</strain>
    </source>
</reference>
<dbReference type="InterPro" id="IPR011459">
    <property type="entry name" value="DUF1565"/>
</dbReference>
<dbReference type="KEGG" id="spib:G8759_08415"/>
<evidence type="ECO:0000259" key="6">
    <source>
        <dbReference type="Pfam" id="PF07602"/>
    </source>
</evidence>
<organism evidence="8 9">
    <name type="scientific">Spirosoma aureum</name>
    <dbReference type="NCBI Taxonomy" id="2692134"/>
    <lineage>
        <taxon>Bacteria</taxon>
        <taxon>Pseudomonadati</taxon>
        <taxon>Bacteroidota</taxon>
        <taxon>Cytophagia</taxon>
        <taxon>Cytophagales</taxon>
        <taxon>Cytophagaceae</taxon>
        <taxon>Spirosoma</taxon>
    </lineage>
</organism>
<dbReference type="InterPro" id="IPR012334">
    <property type="entry name" value="Pectin_lyas_fold"/>
</dbReference>
<evidence type="ECO:0000256" key="5">
    <source>
        <dbReference type="SAM" id="SignalP"/>
    </source>
</evidence>
<dbReference type="Pfam" id="PF13229">
    <property type="entry name" value="Beta_helix"/>
    <property type="match status" value="1"/>
</dbReference>
<dbReference type="SUPFAM" id="SSF51126">
    <property type="entry name" value="Pectin lyase-like"/>
    <property type="match status" value="1"/>
</dbReference>
<gene>
    <name evidence="8" type="ORF">G8759_08415</name>
</gene>
<evidence type="ECO:0000256" key="4">
    <source>
        <dbReference type="SAM" id="MobiDB-lite"/>
    </source>
</evidence>
<dbReference type="InterPro" id="IPR052052">
    <property type="entry name" value="Polysaccharide_Lyase_9"/>
</dbReference>
<feature type="signal peptide" evidence="5">
    <location>
        <begin position="1"/>
        <end position="19"/>
    </location>
</feature>
<evidence type="ECO:0000313" key="8">
    <source>
        <dbReference type="EMBL" id="QIP12643.1"/>
    </source>
</evidence>
<keyword evidence="9" id="KW-1185">Reference proteome</keyword>
<dbReference type="GO" id="GO:0005576">
    <property type="term" value="C:extracellular region"/>
    <property type="evidence" value="ECO:0007669"/>
    <property type="project" value="UniProtKB-SubCell"/>
</dbReference>
<evidence type="ECO:0000256" key="3">
    <source>
        <dbReference type="ARBA" id="ARBA00022729"/>
    </source>
</evidence>